<dbReference type="SUPFAM" id="SSF53383">
    <property type="entry name" value="PLP-dependent transferases"/>
    <property type="match status" value="1"/>
</dbReference>
<evidence type="ECO:0000256" key="3">
    <source>
        <dbReference type="ARBA" id="ARBA00022898"/>
    </source>
</evidence>
<evidence type="ECO:0000256" key="1">
    <source>
        <dbReference type="ARBA" id="ARBA00001933"/>
    </source>
</evidence>
<gene>
    <name evidence="5" type="ORF">GCM10012275_20000</name>
</gene>
<dbReference type="InterPro" id="IPR049704">
    <property type="entry name" value="Aminotrans_3_PPA_site"/>
</dbReference>
<keyword evidence="3 4" id="KW-0663">Pyridoxal phosphate</keyword>
<evidence type="ECO:0000256" key="4">
    <source>
        <dbReference type="RuleBase" id="RU003560"/>
    </source>
</evidence>
<dbReference type="InterPro" id="IPR015422">
    <property type="entry name" value="PyrdxlP-dep_Trfase_small"/>
</dbReference>
<keyword evidence="6" id="KW-1185">Reference proteome</keyword>
<dbReference type="GO" id="GO:0008483">
    <property type="term" value="F:transaminase activity"/>
    <property type="evidence" value="ECO:0007669"/>
    <property type="project" value="UniProtKB-KW"/>
</dbReference>
<dbReference type="Gene3D" id="3.90.1150.10">
    <property type="entry name" value="Aspartate Aminotransferase, domain 1"/>
    <property type="match status" value="1"/>
</dbReference>
<sequence>MGTSALTTTGKQTMSDVHQVLTDDRDHVFHSWSAQAEITPLPVAGAEGCWFWDYDDNRYLDLASQVVNLNLGHAHPRLVAAITQQAERLCTIAPSFANDVRGRLARLIAERAPGDLDKVFFTNGGTEAIEHAVRMARQHTGRLKVLSAYRSYHGATSGSITLTGEPRRWPNEPGIPGVVHFFGPYLYRSPFHSSSEAEECQRALAHLDDVVRMEGPQTVAAILLETVVGGNGVLIPPDGYLAGVREICDRHGILLICDEVLAGFGRTGEWFAVNAWQVVPDLITFAKGVNSGYVPLGGVVLSQRVAATFAHRPYPGGLTYSGHPLACAAGVASIEVFEETNLLERVRRLGQEVVRPALTELAERHPVVGEVRGRGLMWAIELVRDRQTRQPLVPFAATGAQAEPMTRLTAACRANGVWPFTAMNRLHLLPPLVIGDDELALGIKAIDDALSTVDTEVAA</sequence>
<dbReference type="CDD" id="cd00610">
    <property type="entry name" value="OAT_like"/>
    <property type="match status" value="1"/>
</dbReference>
<dbReference type="AlphaFoldDB" id="A0A8J3C7G0"/>
<comment type="caution">
    <text evidence="5">The sequence shown here is derived from an EMBL/GenBank/DDBJ whole genome shotgun (WGS) entry which is preliminary data.</text>
</comment>
<dbReference type="GO" id="GO:0005829">
    <property type="term" value="C:cytosol"/>
    <property type="evidence" value="ECO:0007669"/>
    <property type="project" value="TreeGrafter"/>
</dbReference>
<dbReference type="InterPro" id="IPR015424">
    <property type="entry name" value="PyrdxlP-dep_Trfase"/>
</dbReference>
<dbReference type="Gene3D" id="3.40.640.10">
    <property type="entry name" value="Type I PLP-dependent aspartate aminotransferase-like (Major domain)"/>
    <property type="match status" value="1"/>
</dbReference>
<accession>A0A8J3C7G0</accession>
<dbReference type="EMBL" id="BMMK01000007">
    <property type="protein sequence ID" value="GGM49079.1"/>
    <property type="molecule type" value="Genomic_DNA"/>
</dbReference>
<keyword evidence="5" id="KW-0808">Transferase</keyword>
<dbReference type="InterPro" id="IPR015421">
    <property type="entry name" value="PyrdxlP-dep_Trfase_major"/>
</dbReference>
<evidence type="ECO:0000313" key="5">
    <source>
        <dbReference type="EMBL" id="GGM49079.1"/>
    </source>
</evidence>
<comment type="similarity">
    <text evidence="2 4">Belongs to the class-III pyridoxal-phosphate-dependent aminotransferase family.</text>
</comment>
<dbReference type="GO" id="GO:0030170">
    <property type="term" value="F:pyridoxal phosphate binding"/>
    <property type="evidence" value="ECO:0007669"/>
    <property type="project" value="InterPro"/>
</dbReference>
<dbReference type="Pfam" id="PF00202">
    <property type="entry name" value="Aminotran_3"/>
    <property type="match status" value="1"/>
</dbReference>
<proteinExistence type="inferred from homology"/>
<dbReference type="PROSITE" id="PS00600">
    <property type="entry name" value="AA_TRANSFER_CLASS_3"/>
    <property type="match status" value="1"/>
</dbReference>
<organism evidence="5 6">
    <name type="scientific">Longimycelium tulufanense</name>
    <dbReference type="NCBI Taxonomy" id="907463"/>
    <lineage>
        <taxon>Bacteria</taxon>
        <taxon>Bacillati</taxon>
        <taxon>Actinomycetota</taxon>
        <taxon>Actinomycetes</taxon>
        <taxon>Pseudonocardiales</taxon>
        <taxon>Pseudonocardiaceae</taxon>
        <taxon>Longimycelium</taxon>
    </lineage>
</organism>
<evidence type="ECO:0000313" key="6">
    <source>
        <dbReference type="Proteomes" id="UP000637578"/>
    </source>
</evidence>
<keyword evidence="5" id="KW-0032">Aminotransferase</keyword>
<comment type="cofactor">
    <cofactor evidence="1">
        <name>pyridoxal 5'-phosphate</name>
        <dbReference type="ChEBI" id="CHEBI:597326"/>
    </cofactor>
</comment>
<dbReference type="FunFam" id="3.40.640.10:FF:000004">
    <property type="entry name" value="Acetylornithine aminotransferase"/>
    <property type="match status" value="1"/>
</dbReference>
<dbReference type="PANTHER" id="PTHR43094">
    <property type="entry name" value="AMINOTRANSFERASE"/>
    <property type="match status" value="1"/>
</dbReference>
<name>A0A8J3C7G0_9PSEU</name>
<evidence type="ECO:0000256" key="2">
    <source>
        <dbReference type="ARBA" id="ARBA00008954"/>
    </source>
</evidence>
<reference evidence="5" key="2">
    <citation type="submission" date="2020-09" db="EMBL/GenBank/DDBJ databases">
        <authorList>
            <person name="Sun Q."/>
            <person name="Zhou Y."/>
        </authorList>
    </citation>
    <scope>NUCLEOTIDE SEQUENCE</scope>
    <source>
        <strain evidence="5">CGMCC 4.5737</strain>
    </source>
</reference>
<dbReference type="InterPro" id="IPR005814">
    <property type="entry name" value="Aminotrans_3"/>
</dbReference>
<dbReference type="PANTHER" id="PTHR43094:SF1">
    <property type="entry name" value="AMINOTRANSFERASE CLASS-III"/>
    <property type="match status" value="1"/>
</dbReference>
<dbReference type="NCBIfam" id="NF004718">
    <property type="entry name" value="PRK06062.1"/>
    <property type="match status" value="1"/>
</dbReference>
<protein>
    <submittedName>
        <fullName evidence="5">Putative aminotransferase</fullName>
    </submittedName>
</protein>
<reference evidence="5" key="1">
    <citation type="journal article" date="2014" name="Int. J. Syst. Evol. Microbiol.">
        <title>Complete genome sequence of Corynebacterium casei LMG S-19264T (=DSM 44701T), isolated from a smear-ripened cheese.</title>
        <authorList>
            <consortium name="US DOE Joint Genome Institute (JGI-PGF)"/>
            <person name="Walter F."/>
            <person name="Albersmeier A."/>
            <person name="Kalinowski J."/>
            <person name="Ruckert C."/>
        </authorList>
    </citation>
    <scope>NUCLEOTIDE SEQUENCE</scope>
    <source>
        <strain evidence="5">CGMCC 4.5737</strain>
    </source>
</reference>
<dbReference type="Proteomes" id="UP000637578">
    <property type="component" value="Unassembled WGS sequence"/>
</dbReference>